<dbReference type="AlphaFoldDB" id="A0A2M7V767"/>
<proteinExistence type="predicted"/>
<reference evidence="2" key="1">
    <citation type="submission" date="2017-09" db="EMBL/GenBank/DDBJ databases">
        <title>Depth-based differentiation of microbial function through sediment-hosted aquifers and enrichment of novel symbionts in the deep terrestrial subsurface.</title>
        <authorList>
            <person name="Probst A.J."/>
            <person name="Ladd B."/>
            <person name="Jarett J.K."/>
            <person name="Geller-Mcgrath D.E."/>
            <person name="Sieber C.M.K."/>
            <person name="Emerson J.B."/>
            <person name="Anantharaman K."/>
            <person name="Thomas B.C."/>
            <person name="Malmstrom R."/>
            <person name="Stieglmeier M."/>
            <person name="Klingl A."/>
            <person name="Woyke T."/>
            <person name="Ryan C.M."/>
            <person name="Banfield J.F."/>
        </authorList>
    </citation>
    <scope>NUCLEOTIDE SEQUENCE [LARGE SCALE GENOMIC DNA]</scope>
</reference>
<evidence type="ECO:0000313" key="1">
    <source>
        <dbReference type="EMBL" id="PIZ94526.1"/>
    </source>
</evidence>
<comment type="caution">
    <text evidence="1">The sequence shown here is derived from an EMBL/GenBank/DDBJ whole genome shotgun (WGS) entry which is preliminary data.</text>
</comment>
<accession>A0A2M7V767</accession>
<organism evidence="1 2">
    <name type="scientific">Candidatus Magasanikbacteria bacterium CG_4_10_14_0_2_um_filter_37_12</name>
    <dbReference type="NCBI Taxonomy" id="1974637"/>
    <lineage>
        <taxon>Bacteria</taxon>
        <taxon>Candidatus Magasanikiibacteriota</taxon>
    </lineage>
</organism>
<gene>
    <name evidence="1" type="ORF">COX81_03425</name>
</gene>
<evidence type="ECO:0000313" key="2">
    <source>
        <dbReference type="Proteomes" id="UP000228568"/>
    </source>
</evidence>
<protein>
    <submittedName>
        <fullName evidence="1">Uncharacterized protein</fullName>
    </submittedName>
</protein>
<dbReference type="EMBL" id="PFPK01000040">
    <property type="protein sequence ID" value="PIZ94526.1"/>
    <property type="molecule type" value="Genomic_DNA"/>
</dbReference>
<dbReference type="Proteomes" id="UP000228568">
    <property type="component" value="Unassembled WGS sequence"/>
</dbReference>
<name>A0A2M7V767_9BACT</name>
<sequence>MSEILGRGKPIETRGTMKPPNLERVAGIDISEISLSDQETAAAQEFVRLHTSEDGAVDTPTHSPNTHGRCVFNWRRHCVRQVQAKMKEHKFSLNKMTHAFLWHCIVNYCLSMGWKKKYSKN</sequence>